<dbReference type="RefSeq" id="WP_319837076.1">
    <property type="nucleotide sequence ID" value="NZ_CP137624.1"/>
</dbReference>
<evidence type="ECO:0000259" key="2">
    <source>
        <dbReference type="Pfam" id="PF04892"/>
    </source>
</evidence>
<gene>
    <name evidence="3" type="ORF">R6U77_01010</name>
</gene>
<feature type="transmembrane region" description="Helical" evidence="1">
    <location>
        <begin position="100"/>
        <end position="123"/>
    </location>
</feature>
<sequence length="192" mass="22465">MIQSFLVSMLLYCVLTLPIYGLLRFLWMRRRIVHKQRETVMLLFFCFCISIFSQTILPEYWFENGRIVLQLEPAFLRHNFTPFQTISLYMTQLHGPIAEIAFYNLAGNIILFIPFGFFIPLLWTNMRSMWKMLFVSLAIPLFIEGTQLFIGRSTDVDDILLNAIAIVMGYILYQIAQFLRKKVVTSGATLLK</sequence>
<dbReference type="Proteomes" id="UP001322664">
    <property type="component" value="Chromosome"/>
</dbReference>
<keyword evidence="4" id="KW-1185">Reference proteome</keyword>
<dbReference type="PANTHER" id="PTHR36834">
    <property type="entry name" value="MEMBRANE PROTEIN-RELATED"/>
    <property type="match status" value="1"/>
</dbReference>
<protein>
    <submittedName>
        <fullName evidence="3">VanZ family protein</fullName>
    </submittedName>
</protein>
<keyword evidence="1" id="KW-0812">Transmembrane</keyword>
<keyword evidence="1" id="KW-1133">Transmembrane helix</keyword>
<evidence type="ECO:0000313" key="3">
    <source>
        <dbReference type="EMBL" id="WPK12299.1"/>
    </source>
</evidence>
<organism evidence="3 4">
    <name type="scientific">Lysinibacillus louembei</name>
    <dbReference type="NCBI Taxonomy" id="1470088"/>
    <lineage>
        <taxon>Bacteria</taxon>
        <taxon>Bacillati</taxon>
        <taxon>Bacillota</taxon>
        <taxon>Bacilli</taxon>
        <taxon>Bacillales</taxon>
        <taxon>Bacillaceae</taxon>
        <taxon>Lysinibacillus</taxon>
    </lineage>
</organism>
<feature type="transmembrane region" description="Helical" evidence="1">
    <location>
        <begin position="39"/>
        <end position="57"/>
    </location>
</feature>
<reference evidence="3 4" key="1">
    <citation type="submission" date="2023-09" db="EMBL/GenBank/DDBJ databases">
        <authorList>
            <person name="Page C.A."/>
            <person name="Perez-Diaz I.M."/>
        </authorList>
    </citation>
    <scope>NUCLEOTIDE SEQUENCE [LARGE SCALE GENOMIC DNA]</scope>
    <source>
        <strain evidence="3 4">Ll15</strain>
    </source>
</reference>
<dbReference type="InterPro" id="IPR053150">
    <property type="entry name" value="Teicoplanin_resist-assoc"/>
</dbReference>
<dbReference type="InterPro" id="IPR006976">
    <property type="entry name" value="VanZ-like"/>
</dbReference>
<feature type="domain" description="VanZ-like" evidence="2">
    <location>
        <begin position="45"/>
        <end position="176"/>
    </location>
</feature>
<evidence type="ECO:0000256" key="1">
    <source>
        <dbReference type="SAM" id="Phobius"/>
    </source>
</evidence>
<evidence type="ECO:0000313" key="4">
    <source>
        <dbReference type="Proteomes" id="UP001322664"/>
    </source>
</evidence>
<feature type="transmembrane region" description="Helical" evidence="1">
    <location>
        <begin position="130"/>
        <end position="150"/>
    </location>
</feature>
<dbReference type="EMBL" id="CP137624">
    <property type="protein sequence ID" value="WPK12299.1"/>
    <property type="molecule type" value="Genomic_DNA"/>
</dbReference>
<dbReference type="PANTHER" id="PTHR36834:SF1">
    <property type="entry name" value="INTEGRAL MEMBRANE PROTEIN"/>
    <property type="match status" value="1"/>
</dbReference>
<accession>A0ABZ0RY10</accession>
<dbReference type="Pfam" id="PF04892">
    <property type="entry name" value="VanZ"/>
    <property type="match status" value="1"/>
</dbReference>
<feature type="transmembrane region" description="Helical" evidence="1">
    <location>
        <begin position="6"/>
        <end position="27"/>
    </location>
</feature>
<proteinExistence type="predicted"/>
<name>A0ABZ0RY10_9BACI</name>
<feature type="transmembrane region" description="Helical" evidence="1">
    <location>
        <begin position="156"/>
        <end position="173"/>
    </location>
</feature>
<keyword evidence="1" id="KW-0472">Membrane</keyword>